<protein>
    <submittedName>
        <fullName evidence="2">Uncharacterized protein</fullName>
    </submittedName>
</protein>
<evidence type="ECO:0000313" key="3">
    <source>
        <dbReference type="Proteomes" id="UP000661507"/>
    </source>
</evidence>
<dbReference type="Proteomes" id="UP000661507">
    <property type="component" value="Unassembled WGS sequence"/>
</dbReference>
<name>A0A917L4Z6_9PROT</name>
<comment type="caution">
    <text evidence="2">The sequence shown here is derived from an EMBL/GenBank/DDBJ whole genome shotgun (WGS) entry which is preliminary data.</text>
</comment>
<evidence type="ECO:0000256" key="1">
    <source>
        <dbReference type="SAM" id="SignalP"/>
    </source>
</evidence>
<organism evidence="2 3">
    <name type="scientific">Neoroseomonas lacus</name>
    <dbReference type="NCBI Taxonomy" id="287609"/>
    <lineage>
        <taxon>Bacteria</taxon>
        <taxon>Pseudomonadati</taxon>
        <taxon>Pseudomonadota</taxon>
        <taxon>Alphaproteobacteria</taxon>
        <taxon>Acetobacterales</taxon>
        <taxon>Acetobacteraceae</taxon>
        <taxon>Neoroseomonas</taxon>
    </lineage>
</organism>
<dbReference type="EMBL" id="BMKW01000038">
    <property type="protein sequence ID" value="GGJ45003.1"/>
    <property type="molecule type" value="Genomic_DNA"/>
</dbReference>
<feature type="chain" id="PRO_5037479086" evidence="1">
    <location>
        <begin position="17"/>
        <end position="246"/>
    </location>
</feature>
<proteinExistence type="predicted"/>
<dbReference type="AlphaFoldDB" id="A0A917L4Z6"/>
<sequence>MRRVALMLTLSVAACAPSGPPPTLPQSLGGSGAIVGRDPIVVVGQEVVAFYRDPQPNQPAAAARAIAELEWLADTLPNNPRWMTASDVGINSLVESRWTARRALGIPQSAPAQAVINGLAAAATAIDANNQPALLAALPRNFFTVGPQETIARLSQPPSLPDVMQAYWALARGPSRAAASAKGACVRLEWRDRCGKPTIPPALRPVPGKLPQVAVPAYGQRILDPGSYRCSNLLSHNLSLLVRAPR</sequence>
<dbReference type="PROSITE" id="PS51257">
    <property type="entry name" value="PROKAR_LIPOPROTEIN"/>
    <property type="match status" value="1"/>
</dbReference>
<keyword evidence="3" id="KW-1185">Reference proteome</keyword>
<gene>
    <name evidence="2" type="ORF">GCM10011320_60540</name>
</gene>
<reference evidence="2" key="2">
    <citation type="submission" date="2020-09" db="EMBL/GenBank/DDBJ databases">
        <authorList>
            <person name="Sun Q."/>
            <person name="Zhou Y."/>
        </authorList>
    </citation>
    <scope>NUCLEOTIDE SEQUENCE</scope>
    <source>
        <strain evidence="2">CGMCC 1.3617</strain>
    </source>
</reference>
<evidence type="ECO:0000313" key="2">
    <source>
        <dbReference type="EMBL" id="GGJ45003.1"/>
    </source>
</evidence>
<keyword evidence="1" id="KW-0732">Signal</keyword>
<accession>A0A917L4Z6</accession>
<reference evidence="2" key="1">
    <citation type="journal article" date="2014" name="Int. J. Syst. Evol. Microbiol.">
        <title>Complete genome sequence of Corynebacterium casei LMG S-19264T (=DSM 44701T), isolated from a smear-ripened cheese.</title>
        <authorList>
            <consortium name="US DOE Joint Genome Institute (JGI-PGF)"/>
            <person name="Walter F."/>
            <person name="Albersmeier A."/>
            <person name="Kalinowski J."/>
            <person name="Ruckert C."/>
        </authorList>
    </citation>
    <scope>NUCLEOTIDE SEQUENCE</scope>
    <source>
        <strain evidence="2">CGMCC 1.3617</strain>
    </source>
</reference>
<feature type="signal peptide" evidence="1">
    <location>
        <begin position="1"/>
        <end position="16"/>
    </location>
</feature>